<keyword evidence="9" id="KW-1185">Reference proteome</keyword>
<feature type="region of interest" description="Disordered" evidence="6">
    <location>
        <begin position="111"/>
        <end position="165"/>
    </location>
</feature>
<feature type="transmembrane region" description="Helical" evidence="7">
    <location>
        <begin position="219"/>
        <end position="240"/>
    </location>
</feature>
<accession>A0AAU8P8C0</accession>
<evidence type="ECO:0000256" key="1">
    <source>
        <dbReference type="ARBA" id="ARBA00004651"/>
    </source>
</evidence>
<dbReference type="Proteomes" id="UP000009229">
    <property type="component" value="Chromosome"/>
</dbReference>
<keyword evidence="2" id="KW-1003">Cell membrane</keyword>
<evidence type="ECO:0000313" key="8">
    <source>
        <dbReference type="EMBL" id="AEG13891.1"/>
    </source>
</evidence>
<reference evidence="9" key="1">
    <citation type="submission" date="2011-05" db="EMBL/GenBank/DDBJ databases">
        <title>Complete sequence of Desulfotomaculum kuznetsovii DSM 6115.</title>
        <authorList>
            <person name="Lucas S."/>
            <person name="Han J."/>
            <person name="Lapidus A."/>
            <person name="Cheng J.-F."/>
            <person name="Goodwin L."/>
            <person name="Pitluck S."/>
            <person name="Peters L."/>
            <person name="Mikhailova N."/>
            <person name="Lu M."/>
            <person name="Saunders E."/>
            <person name="Han C."/>
            <person name="Tapia R."/>
            <person name="Land M."/>
            <person name="Hauser L."/>
            <person name="Kyrpides N."/>
            <person name="Ivanova N."/>
            <person name="Pagani I."/>
            <person name="Nazina T."/>
            <person name="Ivanova A."/>
            <person name="Parshina S."/>
            <person name="Kuever J."/>
            <person name="Muyzer G."/>
            <person name="Plugge C."/>
            <person name="Stams A."/>
            <person name="Woyke T."/>
        </authorList>
    </citation>
    <scope>NUCLEOTIDE SEQUENCE [LARGE SCALE GENOMIC DNA]</scope>
    <source>
        <strain evidence="9">DSM 6115 / VKM B-1805 / 17</strain>
    </source>
</reference>
<evidence type="ECO:0000256" key="2">
    <source>
        <dbReference type="ARBA" id="ARBA00022475"/>
    </source>
</evidence>
<feature type="compositionally biased region" description="Polar residues" evidence="6">
    <location>
        <begin position="154"/>
        <end position="164"/>
    </location>
</feature>
<protein>
    <submittedName>
        <fullName evidence="8">Lysine exporter protein (LYSE/YGGA)</fullName>
    </submittedName>
</protein>
<evidence type="ECO:0000256" key="3">
    <source>
        <dbReference type="ARBA" id="ARBA00022692"/>
    </source>
</evidence>
<organism evidence="8 9">
    <name type="scientific">Desulfofundulus kuznetsovii (strain DSM 6115 / VKM B-1805 / 17)</name>
    <name type="common">Desulfotomaculum kuznetsovii</name>
    <dbReference type="NCBI Taxonomy" id="760568"/>
    <lineage>
        <taxon>Bacteria</taxon>
        <taxon>Bacillati</taxon>
        <taxon>Bacillota</taxon>
        <taxon>Clostridia</taxon>
        <taxon>Eubacteriales</taxon>
        <taxon>Peptococcaceae</taxon>
        <taxon>Desulfofundulus</taxon>
    </lineage>
</organism>
<comment type="subcellular location">
    <subcellularLocation>
        <location evidence="1">Cell membrane</location>
        <topology evidence="1">Multi-pass membrane protein</topology>
    </subcellularLocation>
</comment>
<keyword evidence="3 7" id="KW-0812">Transmembrane</keyword>
<gene>
    <name evidence="8" type="ordered locus">Desku_0256</name>
</gene>
<feature type="transmembrane region" description="Helical" evidence="7">
    <location>
        <begin position="252"/>
        <end position="273"/>
    </location>
</feature>
<sequence>MELMAIFTTAFVVGLSGAMMPGPLLTVTIGESARRGFAAGPLIVLGHALLEGTLVIALSLGLASLLTAPVVGRSIAVVGGIFLIYLGWGMARDAWLGRVVLNVGCGQPVQAGPAPPGGGSRAERAGAGRQMAGAGVPGSRAEENARSLSPDFQPANSGAGSLNPGSRRVDPLPAGRMHPVLAGVLVSLSNPYWTLWWATVGLGYIVLSLKQGTAGLVSFYGGHILSDLAWYGLVAAAVAGGRRFLTPSIYRGILVACGAFLVFLGASFIYMGAAGRMAI</sequence>
<keyword evidence="4 7" id="KW-1133">Transmembrane helix</keyword>
<dbReference type="PANTHER" id="PTHR38825:SF1">
    <property type="entry name" value="TRANSPORTER, LYSE FAMILY"/>
    <property type="match status" value="1"/>
</dbReference>
<dbReference type="PANTHER" id="PTHR38825">
    <property type="entry name" value="LYSINE EXPORTER PROTEIN (LYSE/YGGA)"/>
    <property type="match status" value="1"/>
</dbReference>
<dbReference type="EMBL" id="CP002770">
    <property type="protein sequence ID" value="AEG13891.1"/>
    <property type="molecule type" value="Genomic_DNA"/>
</dbReference>
<feature type="transmembrane region" description="Helical" evidence="7">
    <location>
        <begin position="70"/>
        <end position="88"/>
    </location>
</feature>
<evidence type="ECO:0000256" key="4">
    <source>
        <dbReference type="ARBA" id="ARBA00022989"/>
    </source>
</evidence>
<keyword evidence="5 7" id="KW-0472">Membrane</keyword>
<dbReference type="KEGG" id="dku:Desku_0256"/>
<feature type="transmembrane region" description="Helical" evidence="7">
    <location>
        <begin position="180"/>
        <end position="207"/>
    </location>
</feature>
<proteinExistence type="predicted"/>
<evidence type="ECO:0000313" key="9">
    <source>
        <dbReference type="Proteomes" id="UP000009229"/>
    </source>
</evidence>
<evidence type="ECO:0000256" key="5">
    <source>
        <dbReference type="ARBA" id="ARBA00023136"/>
    </source>
</evidence>
<feature type="transmembrane region" description="Helical" evidence="7">
    <location>
        <begin position="42"/>
        <end position="63"/>
    </location>
</feature>
<dbReference type="GO" id="GO:0006865">
    <property type="term" value="P:amino acid transport"/>
    <property type="evidence" value="ECO:0007669"/>
    <property type="project" value="InterPro"/>
</dbReference>
<dbReference type="Pfam" id="PF01810">
    <property type="entry name" value="LysE"/>
    <property type="match status" value="1"/>
</dbReference>
<dbReference type="InterPro" id="IPR001123">
    <property type="entry name" value="LeuE-type"/>
</dbReference>
<evidence type="ECO:0000256" key="7">
    <source>
        <dbReference type="SAM" id="Phobius"/>
    </source>
</evidence>
<name>A0AAU8P8C0_DESK7</name>
<evidence type="ECO:0000256" key="6">
    <source>
        <dbReference type="SAM" id="MobiDB-lite"/>
    </source>
</evidence>
<dbReference type="AlphaFoldDB" id="A0AAU8P8C0"/>
<dbReference type="GO" id="GO:0005886">
    <property type="term" value="C:plasma membrane"/>
    <property type="evidence" value="ECO:0007669"/>
    <property type="project" value="UniProtKB-SubCell"/>
</dbReference>